<accession>A0A243QGD3</accession>
<dbReference type="RefSeq" id="WP_086533853.1">
    <property type="nucleotide sequence ID" value="NZ_JBLKRZ010000002.1"/>
</dbReference>
<dbReference type="InterPro" id="IPR007140">
    <property type="entry name" value="DUF350"/>
</dbReference>
<gene>
    <name evidence="8" type="ORF">CA982_02990</name>
</gene>
<evidence type="ECO:0000256" key="3">
    <source>
        <dbReference type="ARBA" id="ARBA00022475"/>
    </source>
</evidence>
<comment type="caution">
    <text evidence="8">The sequence shown here is derived from an EMBL/GenBank/DDBJ whole genome shotgun (WGS) entry which is preliminary data.</text>
</comment>
<comment type="similarity">
    <text evidence="2">Belongs to the UPF0719 family.</text>
</comment>
<dbReference type="GO" id="GO:0005886">
    <property type="term" value="C:plasma membrane"/>
    <property type="evidence" value="ECO:0007669"/>
    <property type="project" value="UniProtKB-SubCell"/>
</dbReference>
<evidence type="ECO:0008006" key="10">
    <source>
        <dbReference type="Google" id="ProtNLM"/>
    </source>
</evidence>
<evidence type="ECO:0000313" key="9">
    <source>
        <dbReference type="Proteomes" id="UP000194632"/>
    </source>
</evidence>
<keyword evidence="6 7" id="KW-0472">Membrane</keyword>
<dbReference type="EMBL" id="NGFO01000002">
    <property type="protein sequence ID" value="OUC80714.1"/>
    <property type="molecule type" value="Genomic_DNA"/>
</dbReference>
<comment type="subcellular location">
    <subcellularLocation>
        <location evidence="1">Cell membrane</location>
        <topology evidence="1">Multi-pass membrane protein</topology>
    </subcellularLocation>
</comment>
<evidence type="ECO:0000256" key="7">
    <source>
        <dbReference type="SAM" id="Phobius"/>
    </source>
</evidence>
<keyword evidence="4 7" id="KW-0812">Transmembrane</keyword>
<keyword evidence="5 7" id="KW-1133">Transmembrane helix</keyword>
<feature type="transmembrane region" description="Helical" evidence="7">
    <location>
        <begin position="50"/>
        <end position="72"/>
    </location>
</feature>
<dbReference type="AlphaFoldDB" id="A0A243QGD3"/>
<dbReference type="STRING" id="417102.CA982_02990"/>
<organism evidence="8 9">
    <name type="scientific">Gordonia lacunae</name>
    <dbReference type="NCBI Taxonomy" id="417102"/>
    <lineage>
        <taxon>Bacteria</taxon>
        <taxon>Bacillati</taxon>
        <taxon>Actinomycetota</taxon>
        <taxon>Actinomycetes</taxon>
        <taxon>Mycobacteriales</taxon>
        <taxon>Gordoniaceae</taxon>
        <taxon>Gordonia</taxon>
    </lineage>
</organism>
<reference evidence="8 9" key="1">
    <citation type="submission" date="2017-05" db="EMBL/GenBank/DDBJ databases">
        <title>Biotechnological potential of actinobacteria isolated from South African environments.</title>
        <authorList>
            <person name="Le Roes-Hill M."/>
            <person name="Prins A."/>
            <person name="Durrell K.A."/>
        </authorList>
    </citation>
    <scope>NUCLEOTIDE SEQUENCE [LARGE SCALE GENOMIC DNA]</scope>
    <source>
        <strain evidence="8">BS2</strain>
    </source>
</reference>
<proteinExistence type="inferred from homology"/>
<dbReference type="Pfam" id="PF03994">
    <property type="entry name" value="DUF350"/>
    <property type="match status" value="1"/>
</dbReference>
<dbReference type="OrthoDB" id="5191770at2"/>
<feature type="transmembrane region" description="Helical" evidence="7">
    <location>
        <begin position="121"/>
        <end position="140"/>
    </location>
</feature>
<protein>
    <recommendedName>
        <fullName evidence="10">DUF350 domain-containing protein</fullName>
    </recommendedName>
</protein>
<keyword evidence="9" id="KW-1185">Reference proteome</keyword>
<evidence type="ECO:0000313" key="8">
    <source>
        <dbReference type="EMBL" id="OUC80714.1"/>
    </source>
</evidence>
<evidence type="ECO:0000256" key="2">
    <source>
        <dbReference type="ARBA" id="ARBA00005779"/>
    </source>
</evidence>
<keyword evidence="3" id="KW-1003">Cell membrane</keyword>
<evidence type="ECO:0000256" key="6">
    <source>
        <dbReference type="ARBA" id="ARBA00023136"/>
    </source>
</evidence>
<name>A0A243QGD3_9ACTN</name>
<evidence type="ECO:0000256" key="4">
    <source>
        <dbReference type="ARBA" id="ARBA00022692"/>
    </source>
</evidence>
<dbReference type="Proteomes" id="UP000194632">
    <property type="component" value="Unassembled WGS sequence"/>
</dbReference>
<sequence length="141" mass="14574">MLADIAENAYAAGAYAGVGVILMIVSFAVLDLLTPGKLRSQLWTDRNRNAGILVGSNMLAVAVIVTAAIVASEGRLLEGLAYTAVYSAIGLVVMAVTFLVIDLLTPGNLGELLVHPESHPAVWVQGIAHIGVSIIVAASIL</sequence>
<feature type="transmembrane region" description="Helical" evidence="7">
    <location>
        <begin position="12"/>
        <end position="30"/>
    </location>
</feature>
<evidence type="ECO:0000256" key="5">
    <source>
        <dbReference type="ARBA" id="ARBA00022989"/>
    </source>
</evidence>
<evidence type="ECO:0000256" key="1">
    <source>
        <dbReference type="ARBA" id="ARBA00004651"/>
    </source>
</evidence>
<feature type="transmembrane region" description="Helical" evidence="7">
    <location>
        <begin position="79"/>
        <end position="101"/>
    </location>
</feature>